<protein>
    <submittedName>
        <fullName evidence="1">Uncharacterized protein</fullName>
    </submittedName>
</protein>
<evidence type="ECO:0000313" key="1">
    <source>
        <dbReference type="EMBL" id="KAI0491652.1"/>
    </source>
</evidence>
<organism evidence="1 2">
    <name type="scientific">Dendrobium nobile</name>
    <name type="common">Orchid</name>
    <dbReference type="NCBI Taxonomy" id="94219"/>
    <lineage>
        <taxon>Eukaryota</taxon>
        <taxon>Viridiplantae</taxon>
        <taxon>Streptophyta</taxon>
        <taxon>Embryophyta</taxon>
        <taxon>Tracheophyta</taxon>
        <taxon>Spermatophyta</taxon>
        <taxon>Magnoliopsida</taxon>
        <taxon>Liliopsida</taxon>
        <taxon>Asparagales</taxon>
        <taxon>Orchidaceae</taxon>
        <taxon>Epidendroideae</taxon>
        <taxon>Malaxideae</taxon>
        <taxon>Dendrobiinae</taxon>
        <taxon>Dendrobium</taxon>
    </lineage>
</organism>
<comment type="caution">
    <text evidence="1">The sequence shown here is derived from an EMBL/GenBank/DDBJ whole genome shotgun (WGS) entry which is preliminary data.</text>
</comment>
<gene>
    <name evidence="1" type="ORF">KFK09_025912</name>
</gene>
<name>A0A8T3A771_DENNO</name>
<reference evidence="1" key="1">
    <citation type="journal article" date="2022" name="Front. Genet.">
        <title>Chromosome-Scale Assembly of the Dendrobium nobile Genome Provides Insights Into the Molecular Mechanism of the Biosynthesis of the Medicinal Active Ingredient of Dendrobium.</title>
        <authorList>
            <person name="Xu Q."/>
            <person name="Niu S.-C."/>
            <person name="Li K.-L."/>
            <person name="Zheng P.-J."/>
            <person name="Zhang X.-J."/>
            <person name="Jia Y."/>
            <person name="Liu Y."/>
            <person name="Niu Y.-X."/>
            <person name="Yu L.-H."/>
            <person name="Chen D.-F."/>
            <person name="Zhang G.-Q."/>
        </authorList>
    </citation>
    <scope>NUCLEOTIDE SEQUENCE</scope>
    <source>
        <tissue evidence="1">Leaf</tissue>
    </source>
</reference>
<dbReference type="Proteomes" id="UP000829196">
    <property type="component" value="Unassembled WGS sequence"/>
</dbReference>
<evidence type="ECO:0000313" key="2">
    <source>
        <dbReference type="Proteomes" id="UP000829196"/>
    </source>
</evidence>
<sequence>MFCADYESGIKMNLIHPGGREINEHEFYGCLLRERDGFRLTSSYFCPSRHACYAVGCEAFSNKMKVFGWLKGKYSH</sequence>
<dbReference type="AlphaFoldDB" id="A0A8T3A771"/>
<proteinExistence type="predicted"/>
<dbReference type="EMBL" id="JAGYWB010000018">
    <property type="protein sequence ID" value="KAI0491652.1"/>
    <property type="molecule type" value="Genomic_DNA"/>
</dbReference>
<accession>A0A8T3A771</accession>
<keyword evidence="2" id="KW-1185">Reference proteome</keyword>